<evidence type="ECO:0000256" key="8">
    <source>
        <dbReference type="ARBA" id="ARBA00023295"/>
    </source>
</evidence>
<evidence type="ECO:0000256" key="2">
    <source>
        <dbReference type="ARBA" id="ARBA00004987"/>
    </source>
</evidence>
<dbReference type="Gene3D" id="3.40.50.1700">
    <property type="entry name" value="Glycoside hydrolase family 3 C-terminal domain"/>
    <property type="match status" value="1"/>
</dbReference>
<dbReference type="InterPro" id="IPR050288">
    <property type="entry name" value="Cellulose_deg_GH3"/>
</dbReference>
<evidence type="ECO:0000313" key="11">
    <source>
        <dbReference type="EMBL" id="KAF9515680.1"/>
    </source>
</evidence>
<keyword evidence="7" id="KW-0119">Carbohydrate metabolism</keyword>
<comment type="caution">
    <text evidence="11">The sequence shown here is derived from an EMBL/GenBank/DDBJ whole genome shotgun (WGS) entry which is preliminary data.</text>
</comment>
<dbReference type="AlphaFoldDB" id="A0A9P6DZ73"/>
<evidence type="ECO:0000256" key="5">
    <source>
        <dbReference type="ARBA" id="ARBA00022801"/>
    </source>
</evidence>
<keyword evidence="8" id="KW-0326">Glycosidase</keyword>
<comment type="pathway">
    <text evidence="2">Glycan metabolism; cellulose degradation.</text>
</comment>
<accession>A0A9P6DZ73</accession>
<evidence type="ECO:0000256" key="6">
    <source>
        <dbReference type="ARBA" id="ARBA00023001"/>
    </source>
</evidence>
<keyword evidence="6" id="KW-0136">Cellulose degradation</keyword>
<organism evidence="11 12">
    <name type="scientific">Hydnum rufescens UP504</name>
    <dbReference type="NCBI Taxonomy" id="1448309"/>
    <lineage>
        <taxon>Eukaryota</taxon>
        <taxon>Fungi</taxon>
        <taxon>Dikarya</taxon>
        <taxon>Basidiomycota</taxon>
        <taxon>Agaricomycotina</taxon>
        <taxon>Agaricomycetes</taxon>
        <taxon>Cantharellales</taxon>
        <taxon>Hydnaceae</taxon>
        <taxon>Hydnum</taxon>
    </lineage>
</organism>
<feature type="domain" description="Glycoside hydrolase family 3 C-terminal" evidence="10">
    <location>
        <begin position="3"/>
        <end position="98"/>
    </location>
</feature>
<dbReference type="GO" id="GO:0030245">
    <property type="term" value="P:cellulose catabolic process"/>
    <property type="evidence" value="ECO:0007669"/>
    <property type="project" value="UniProtKB-KW"/>
</dbReference>
<dbReference type="GO" id="GO:0008422">
    <property type="term" value="F:beta-glucosidase activity"/>
    <property type="evidence" value="ECO:0007669"/>
    <property type="project" value="UniProtKB-EC"/>
</dbReference>
<evidence type="ECO:0000256" key="3">
    <source>
        <dbReference type="ARBA" id="ARBA00005336"/>
    </source>
</evidence>
<dbReference type="EMBL" id="MU128947">
    <property type="protein sequence ID" value="KAF9515680.1"/>
    <property type="molecule type" value="Genomic_DNA"/>
</dbReference>
<dbReference type="PANTHER" id="PTHR42715">
    <property type="entry name" value="BETA-GLUCOSIDASE"/>
    <property type="match status" value="1"/>
</dbReference>
<evidence type="ECO:0000256" key="4">
    <source>
        <dbReference type="ARBA" id="ARBA00012744"/>
    </source>
</evidence>
<dbReference type="Proteomes" id="UP000886523">
    <property type="component" value="Unassembled WGS sequence"/>
</dbReference>
<gene>
    <name evidence="11" type="ORF">BS47DRAFT_738674</name>
</gene>
<proteinExistence type="inferred from homology"/>
<dbReference type="SUPFAM" id="SSF52279">
    <property type="entry name" value="Beta-D-glucan exohydrolase, C-terminal domain"/>
    <property type="match status" value="1"/>
</dbReference>
<sequence length="173" mass="18793">MLEAWIENPNGAAIINAGLPGVQSESSTVDSLWGTVNASCPLPYSIAKSSSDFPAHTLSFDANLFSDITYTEGLFTDYTYFDAQNITPRYEFGYGVSYSFSTLYFNLVITSSSATDHTVTLVVQNAETRAGTEIAQRYIGFPLAGGRAPEALPWIRSCGSCSWCAVNRDVPTR</sequence>
<keyword evidence="12" id="KW-1185">Reference proteome</keyword>
<evidence type="ECO:0000256" key="7">
    <source>
        <dbReference type="ARBA" id="ARBA00023277"/>
    </source>
</evidence>
<protein>
    <recommendedName>
        <fullName evidence="4">beta-glucosidase</fullName>
        <ecNumber evidence="4">3.2.1.21</ecNumber>
    </recommendedName>
</protein>
<dbReference type="EC" id="3.2.1.21" evidence="4"/>
<keyword evidence="9" id="KW-0624">Polysaccharide degradation</keyword>
<evidence type="ECO:0000256" key="1">
    <source>
        <dbReference type="ARBA" id="ARBA00000448"/>
    </source>
</evidence>
<comment type="similarity">
    <text evidence="3">Belongs to the glycosyl hydrolase 3 family.</text>
</comment>
<name>A0A9P6DZ73_9AGAM</name>
<reference evidence="11" key="1">
    <citation type="journal article" date="2020" name="Nat. Commun.">
        <title>Large-scale genome sequencing of mycorrhizal fungi provides insights into the early evolution of symbiotic traits.</title>
        <authorList>
            <person name="Miyauchi S."/>
            <person name="Kiss E."/>
            <person name="Kuo A."/>
            <person name="Drula E."/>
            <person name="Kohler A."/>
            <person name="Sanchez-Garcia M."/>
            <person name="Morin E."/>
            <person name="Andreopoulos B."/>
            <person name="Barry K.W."/>
            <person name="Bonito G."/>
            <person name="Buee M."/>
            <person name="Carver A."/>
            <person name="Chen C."/>
            <person name="Cichocki N."/>
            <person name="Clum A."/>
            <person name="Culley D."/>
            <person name="Crous P.W."/>
            <person name="Fauchery L."/>
            <person name="Girlanda M."/>
            <person name="Hayes R.D."/>
            <person name="Keri Z."/>
            <person name="LaButti K."/>
            <person name="Lipzen A."/>
            <person name="Lombard V."/>
            <person name="Magnuson J."/>
            <person name="Maillard F."/>
            <person name="Murat C."/>
            <person name="Nolan M."/>
            <person name="Ohm R.A."/>
            <person name="Pangilinan J."/>
            <person name="Pereira M.F."/>
            <person name="Perotto S."/>
            <person name="Peter M."/>
            <person name="Pfister S."/>
            <person name="Riley R."/>
            <person name="Sitrit Y."/>
            <person name="Stielow J.B."/>
            <person name="Szollosi G."/>
            <person name="Zifcakova L."/>
            <person name="Stursova M."/>
            <person name="Spatafora J.W."/>
            <person name="Tedersoo L."/>
            <person name="Vaario L.M."/>
            <person name="Yamada A."/>
            <person name="Yan M."/>
            <person name="Wang P."/>
            <person name="Xu J."/>
            <person name="Bruns T."/>
            <person name="Baldrian P."/>
            <person name="Vilgalys R."/>
            <person name="Dunand C."/>
            <person name="Henrissat B."/>
            <person name="Grigoriev I.V."/>
            <person name="Hibbett D."/>
            <person name="Nagy L.G."/>
            <person name="Martin F.M."/>
        </authorList>
    </citation>
    <scope>NUCLEOTIDE SEQUENCE</scope>
    <source>
        <strain evidence="11">UP504</strain>
    </source>
</reference>
<evidence type="ECO:0000259" key="10">
    <source>
        <dbReference type="Pfam" id="PF01915"/>
    </source>
</evidence>
<keyword evidence="5" id="KW-0378">Hydrolase</keyword>
<comment type="catalytic activity">
    <reaction evidence="1">
        <text>Hydrolysis of terminal, non-reducing beta-D-glucosyl residues with release of beta-D-glucose.</text>
        <dbReference type="EC" id="3.2.1.21"/>
    </reaction>
</comment>
<dbReference type="Pfam" id="PF01915">
    <property type="entry name" value="Glyco_hydro_3_C"/>
    <property type="match status" value="1"/>
</dbReference>
<dbReference type="PANTHER" id="PTHR42715:SF2">
    <property type="entry name" value="BETA-GLUCOSIDASE F-RELATED"/>
    <property type="match status" value="1"/>
</dbReference>
<dbReference type="InterPro" id="IPR002772">
    <property type="entry name" value="Glyco_hydro_3_C"/>
</dbReference>
<evidence type="ECO:0000256" key="9">
    <source>
        <dbReference type="ARBA" id="ARBA00023326"/>
    </source>
</evidence>
<dbReference type="InterPro" id="IPR036881">
    <property type="entry name" value="Glyco_hydro_3_C_sf"/>
</dbReference>
<evidence type="ECO:0000313" key="12">
    <source>
        <dbReference type="Proteomes" id="UP000886523"/>
    </source>
</evidence>
<dbReference type="OrthoDB" id="416222at2759"/>